<comment type="subcellular location">
    <subcellularLocation>
        <location evidence="1">Nucleus</location>
    </subcellularLocation>
</comment>
<keyword evidence="2" id="KW-0479">Metal-binding</keyword>
<evidence type="ECO:0000256" key="3">
    <source>
        <dbReference type="ARBA" id="ARBA00022737"/>
    </source>
</evidence>
<dbReference type="OrthoDB" id="6429583at2759"/>
<dbReference type="PANTHER" id="PTHR24394:SF29">
    <property type="entry name" value="MYONEURIN"/>
    <property type="match status" value="1"/>
</dbReference>
<protein>
    <recommendedName>
        <fullName evidence="8">C2H2-type domain-containing protein</fullName>
    </recommendedName>
</protein>
<dbReference type="AlphaFoldDB" id="A0A8X6HHE4"/>
<evidence type="ECO:0000313" key="10">
    <source>
        <dbReference type="Proteomes" id="UP000887116"/>
    </source>
</evidence>
<dbReference type="GO" id="GO:0008270">
    <property type="term" value="F:zinc ion binding"/>
    <property type="evidence" value="ECO:0007669"/>
    <property type="project" value="UniProtKB-KW"/>
</dbReference>
<evidence type="ECO:0000256" key="1">
    <source>
        <dbReference type="ARBA" id="ARBA00004123"/>
    </source>
</evidence>
<dbReference type="InterPro" id="IPR036236">
    <property type="entry name" value="Znf_C2H2_sf"/>
</dbReference>
<dbReference type="EMBL" id="BMAO01015627">
    <property type="protein sequence ID" value="GFR03109.1"/>
    <property type="molecule type" value="Genomic_DNA"/>
</dbReference>
<dbReference type="PANTHER" id="PTHR24394">
    <property type="entry name" value="ZINC FINGER PROTEIN"/>
    <property type="match status" value="1"/>
</dbReference>
<keyword evidence="3" id="KW-0677">Repeat</keyword>
<organism evidence="9 10">
    <name type="scientific">Trichonephila clavata</name>
    <name type="common">Joro spider</name>
    <name type="synonym">Nephila clavata</name>
    <dbReference type="NCBI Taxonomy" id="2740835"/>
    <lineage>
        <taxon>Eukaryota</taxon>
        <taxon>Metazoa</taxon>
        <taxon>Ecdysozoa</taxon>
        <taxon>Arthropoda</taxon>
        <taxon>Chelicerata</taxon>
        <taxon>Arachnida</taxon>
        <taxon>Araneae</taxon>
        <taxon>Araneomorphae</taxon>
        <taxon>Entelegynae</taxon>
        <taxon>Araneoidea</taxon>
        <taxon>Nephilidae</taxon>
        <taxon>Trichonephila</taxon>
    </lineage>
</organism>
<evidence type="ECO:0000256" key="5">
    <source>
        <dbReference type="ARBA" id="ARBA00022833"/>
    </source>
</evidence>
<dbReference type="SUPFAM" id="SSF57667">
    <property type="entry name" value="beta-beta-alpha zinc fingers"/>
    <property type="match status" value="1"/>
</dbReference>
<dbReference type="PROSITE" id="PS00028">
    <property type="entry name" value="ZINC_FINGER_C2H2_1"/>
    <property type="match status" value="1"/>
</dbReference>
<evidence type="ECO:0000256" key="2">
    <source>
        <dbReference type="ARBA" id="ARBA00022723"/>
    </source>
</evidence>
<dbReference type="GO" id="GO:0000981">
    <property type="term" value="F:DNA-binding transcription factor activity, RNA polymerase II-specific"/>
    <property type="evidence" value="ECO:0007669"/>
    <property type="project" value="TreeGrafter"/>
</dbReference>
<keyword evidence="10" id="KW-1185">Reference proteome</keyword>
<evidence type="ECO:0000256" key="6">
    <source>
        <dbReference type="ARBA" id="ARBA00023242"/>
    </source>
</evidence>
<dbReference type="SMART" id="SM00355">
    <property type="entry name" value="ZnF_C2H2"/>
    <property type="match status" value="2"/>
</dbReference>
<dbReference type="InterPro" id="IPR013087">
    <property type="entry name" value="Znf_C2H2_type"/>
</dbReference>
<sequence>MLYMIEIQNQSFRRARKILLNFKAAATFSSIRQRGVLTYQCSLCTYSSAHKGAMKMHILVHTGERHFVCDICHKSFKQNAHLKRHLVVHNKSLYESLL</sequence>
<evidence type="ECO:0000256" key="7">
    <source>
        <dbReference type="PROSITE-ProRule" id="PRU00042"/>
    </source>
</evidence>
<reference evidence="9" key="1">
    <citation type="submission" date="2020-07" db="EMBL/GenBank/DDBJ databases">
        <title>Multicomponent nature underlies the extraordinary mechanical properties of spider dragline silk.</title>
        <authorList>
            <person name="Kono N."/>
            <person name="Nakamura H."/>
            <person name="Mori M."/>
            <person name="Yoshida Y."/>
            <person name="Ohtoshi R."/>
            <person name="Malay A.D."/>
            <person name="Moran D.A.P."/>
            <person name="Tomita M."/>
            <person name="Numata K."/>
            <person name="Arakawa K."/>
        </authorList>
    </citation>
    <scope>NUCLEOTIDE SEQUENCE</scope>
</reference>
<feature type="domain" description="C2H2-type" evidence="8">
    <location>
        <begin position="39"/>
        <end position="66"/>
    </location>
</feature>
<keyword evidence="4 7" id="KW-0863">Zinc-finger</keyword>
<accession>A0A8X6HHE4</accession>
<keyword evidence="6" id="KW-0539">Nucleus</keyword>
<dbReference type="Proteomes" id="UP000887116">
    <property type="component" value="Unassembled WGS sequence"/>
</dbReference>
<dbReference type="Gene3D" id="3.30.160.60">
    <property type="entry name" value="Classic Zinc Finger"/>
    <property type="match status" value="2"/>
</dbReference>
<comment type="caution">
    <text evidence="9">The sequence shown here is derived from an EMBL/GenBank/DDBJ whole genome shotgun (WGS) entry which is preliminary data.</text>
</comment>
<dbReference type="GO" id="GO:0005634">
    <property type="term" value="C:nucleus"/>
    <property type="evidence" value="ECO:0007669"/>
    <property type="project" value="UniProtKB-SubCell"/>
</dbReference>
<name>A0A8X6HHE4_TRICU</name>
<proteinExistence type="predicted"/>
<evidence type="ECO:0000256" key="4">
    <source>
        <dbReference type="ARBA" id="ARBA00022771"/>
    </source>
</evidence>
<feature type="domain" description="C2H2-type" evidence="8">
    <location>
        <begin position="67"/>
        <end position="89"/>
    </location>
</feature>
<evidence type="ECO:0000259" key="8">
    <source>
        <dbReference type="PROSITE" id="PS50157"/>
    </source>
</evidence>
<evidence type="ECO:0000313" key="9">
    <source>
        <dbReference type="EMBL" id="GFR03109.1"/>
    </source>
</evidence>
<dbReference type="Pfam" id="PF00096">
    <property type="entry name" value="zf-C2H2"/>
    <property type="match status" value="1"/>
</dbReference>
<dbReference type="FunFam" id="3.30.160.60:FF:000100">
    <property type="entry name" value="Zinc finger 45-like"/>
    <property type="match status" value="1"/>
</dbReference>
<gene>
    <name evidence="9" type="ORF">TNCT_478091</name>
</gene>
<dbReference type="PROSITE" id="PS50157">
    <property type="entry name" value="ZINC_FINGER_C2H2_2"/>
    <property type="match status" value="2"/>
</dbReference>
<keyword evidence="5" id="KW-0862">Zinc</keyword>